<protein>
    <submittedName>
        <fullName evidence="6">TRAF-type zinc finger</fullName>
    </submittedName>
</protein>
<dbReference type="GO" id="GO:0005739">
    <property type="term" value="C:mitochondrion"/>
    <property type="evidence" value="ECO:0007669"/>
    <property type="project" value="TreeGrafter"/>
</dbReference>
<keyword evidence="2" id="KW-0863">Zinc-finger</keyword>
<dbReference type="Gene3D" id="3.30.40.10">
    <property type="entry name" value="Zinc/RING finger domain, C3HC4 (zinc finger)"/>
    <property type="match status" value="1"/>
</dbReference>
<comment type="caution">
    <text evidence="6">The sequence shown here is derived from an EMBL/GenBank/DDBJ whole genome shotgun (WGS) entry which is preliminary data.</text>
</comment>
<feature type="region of interest" description="Disordered" evidence="4">
    <location>
        <begin position="368"/>
        <end position="392"/>
    </location>
</feature>
<feature type="domain" description="TRAFD1/XAF1 zinc finger" evidence="5">
    <location>
        <begin position="93"/>
        <end position="129"/>
    </location>
</feature>
<dbReference type="InterPro" id="IPR051986">
    <property type="entry name" value="Innate_Immune_Apopt_Reg"/>
</dbReference>
<dbReference type="InterPro" id="IPR049439">
    <property type="entry name" value="TRAFD1-XIAF1_Znf"/>
</dbReference>
<evidence type="ECO:0000313" key="7">
    <source>
        <dbReference type="Proteomes" id="UP001163046"/>
    </source>
</evidence>
<keyword evidence="7" id="KW-1185">Reference proteome</keyword>
<feature type="compositionally biased region" description="Basic and acidic residues" evidence="4">
    <location>
        <begin position="372"/>
        <end position="391"/>
    </location>
</feature>
<keyword evidence="1" id="KW-0479">Metal-binding</keyword>
<proteinExistence type="predicted"/>
<dbReference type="InterPro" id="IPR013083">
    <property type="entry name" value="Znf_RING/FYVE/PHD"/>
</dbReference>
<name>A0A9W9ZEJ1_9CNID</name>
<reference evidence="6" key="1">
    <citation type="submission" date="2023-01" db="EMBL/GenBank/DDBJ databases">
        <title>Genome assembly of the deep-sea coral Lophelia pertusa.</title>
        <authorList>
            <person name="Herrera S."/>
            <person name="Cordes E."/>
        </authorList>
    </citation>
    <scope>NUCLEOTIDE SEQUENCE</scope>
    <source>
        <strain evidence="6">USNM1676648</strain>
        <tissue evidence="6">Polyp</tissue>
    </source>
</reference>
<keyword evidence="3" id="KW-0862">Zinc</keyword>
<evidence type="ECO:0000259" key="5">
    <source>
        <dbReference type="Pfam" id="PF21366"/>
    </source>
</evidence>
<evidence type="ECO:0000256" key="4">
    <source>
        <dbReference type="SAM" id="MobiDB-lite"/>
    </source>
</evidence>
<sequence length="466" mass="51975">MDEEAAKTEYCSNCQRDIPAANFVMHVTHCQRNLTLCKVCGEPIPTSQQEEHYEEYHAKDKCECGQLVEKMNLEEHKEKDCPNRGVECQYCELALPFSKMASHIEYCGSRTEKCDACDRFIQMKDFTEHENTGCQYPVREESKKLPSKPPDDFFSEMPVGMLHALGIMDPSVGNPDYFHPLVAGMREFGQILNTGLGTSPFSDAHMPFPGDAAYFGGIDTGNGVIDGRDVIPRGARGGRAVTKPEYDWRAFRDFDKVDDEYTQEVDDDEMLAAACQADEFDSNEGSADGISSAMVDEPFPHMKSILMSDSVNDKTQLPCEFCGELFPVDSLILHQSGCQLRSLDSFPGSAPHFPDDSTEHNLPQLNNSTFSGDREFQTNHTQVEPKERNGSEDDTFLPCEFCQELFPFDNLIVHQAVCDASPTSRPSSVLPGPLLNNARPPVRNGSKSRPVDQCTKNPEIPGKFHP</sequence>
<dbReference type="OrthoDB" id="193703at2759"/>
<gene>
    <name evidence="6" type="primary">TRAFD1_1</name>
    <name evidence="6" type="ORF">OS493_021296</name>
</gene>
<dbReference type="Pfam" id="PF21366">
    <property type="entry name" value="TRAFD1-XIAF1_ZnF"/>
    <property type="match status" value="1"/>
</dbReference>
<evidence type="ECO:0000313" key="6">
    <source>
        <dbReference type="EMBL" id="KAJ7378714.1"/>
    </source>
</evidence>
<dbReference type="EMBL" id="MU826363">
    <property type="protein sequence ID" value="KAJ7378714.1"/>
    <property type="molecule type" value="Genomic_DNA"/>
</dbReference>
<evidence type="ECO:0000256" key="2">
    <source>
        <dbReference type="ARBA" id="ARBA00022771"/>
    </source>
</evidence>
<feature type="region of interest" description="Disordered" evidence="4">
    <location>
        <begin position="422"/>
        <end position="466"/>
    </location>
</feature>
<evidence type="ECO:0000256" key="3">
    <source>
        <dbReference type="ARBA" id="ARBA00022833"/>
    </source>
</evidence>
<dbReference type="GO" id="GO:0008270">
    <property type="term" value="F:zinc ion binding"/>
    <property type="evidence" value="ECO:0007669"/>
    <property type="project" value="UniProtKB-KW"/>
</dbReference>
<organism evidence="6 7">
    <name type="scientific">Desmophyllum pertusum</name>
    <dbReference type="NCBI Taxonomy" id="174260"/>
    <lineage>
        <taxon>Eukaryota</taxon>
        <taxon>Metazoa</taxon>
        <taxon>Cnidaria</taxon>
        <taxon>Anthozoa</taxon>
        <taxon>Hexacorallia</taxon>
        <taxon>Scleractinia</taxon>
        <taxon>Caryophylliina</taxon>
        <taxon>Caryophylliidae</taxon>
        <taxon>Desmophyllum</taxon>
    </lineage>
</organism>
<dbReference type="PANTHER" id="PTHR16295:SF10">
    <property type="entry name" value="EXPRESSED PROTEIN"/>
    <property type="match status" value="1"/>
</dbReference>
<accession>A0A9W9ZEJ1</accession>
<evidence type="ECO:0000256" key="1">
    <source>
        <dbReference type="ARBA" id="ARBA00022723"/>
    </source>
</evidence>
<dbReference type="PANTHER" id="PTHR16295">
    <property type="entry name" value="TRAF-TYPE ZINC FINGER PROTEIN-RELATED"/>
    <property type="match status" value="1"/>
</dbReference>
<dbReference type="Proteomes" id="UP001163046">
    <property type="component" value="Unassembled WGS sequence"/>
</dbReference>
<dbReference type="AlphaFoldDB" id="A0A9W9ZEJ1"/>